<keyword evidence="3 6" id="KW-0732">Signal</keyword>
<evidence type="ECO:0000256" key="6">
    <source>
        <dbReference type="SAM" id="SignalP"/>
    </source>
</evidence>
<evidence type="ECO:0000313" key="10">
    <source>
        <dbReference type="Proteomes" id="UP000284205"/>
    </source>
</evidence>
<evidence type="ECO:0000256" key="4">
    <source>
        <dbReference type="ARBA" id="ARBA00023136"/>
    </source>
</evidence>
<dbReference type="InterPro" id="IPR012944">
    <property type="entry name" value="SusD_RagB_dom"/>
</dbReference>
<dbReference type="GO" id="GO:0009279">
    <property type="term" value="C:cell outer membrane"/>
    <property type="evidence" value="ECO:0007669"/>
    <property type="project" value="UniProtKB-SubCell"/>
</dbReference>
<comment type="similarity">
    <text evidence="2">Belongs to the SusD family.</text>
</comment>
<evidence type="ECO:0000259" key="8">
    <source>
        <dbReference type="Pfam" id="PF14322"/>
    </source>
</evidence>
<dbReference type="RefSeq" id="WP_122118377.1">
    <property type="nucleotide sequence ID" value="NZ_JAQCWB010000007.1"/>
</dbReference>
<comment type="caution">
    <text evidence="9">The sequence shown here is derived from an EMBL/GenBank/DDBJ whole genome shotgun (WGS) entry which is preliminary data.</text>
</comment>
<dbReference type="AlphaFoldDB" id="A0A412FUZ7"/>
<dbReference type="InterPro" id="IPR011990">
    <property type="entry name" value="TPR-like_helical_dom_sf"/>
</dbReference>
<evidence type="ECO:0000256" key="3">
    <source>
        <dbReference type="ARBA" id="ARBA00022729"/>
    </source>
</evidence>
<proteinExistence type="inferred from homology"/>
<protein>
    <submittedName>
        <fullName evidence="9">RagB/SusD family nutrient uptake outer membrane protein</fullName>
    </submittedName>
</protein>
<dbReference type="Gene3D" id="1.25.40.390">
    <property type="match status" value="1"/>
</dbReference>
<gene>
    <name evidence="9" type="ORF">DWY26_09080</name>
</gene>
<dbReference type="Pfam" id="PF14322">
    <property type="entry name" value="SusD-like_3"/>
    <property type="match status" value="1"/>
</dbReference>
<feature type="domain" description="RagB/SusD" evidence="7">
    <location>
        <begin position="345"/>
        <end position="659"/>
    </location>
</feature>
<feature type="signal peptide" evidence="6">
    <location>
        <begin position="1"/>
        <end position="25"/>
    </location>
</feature>
<evidence type="ECO:0000256" key="2">
    <source>
        <dbReference type="ARBA" id="ARBA00006275"/>
    </source>
</evidence>
<evidence type="ECO:0000313" key="9">
    <source>
        <dbReference type="EMBL" id="RGR71958.1"/>
    </source>
</evidence>
<name>A0A412FUZ7_9BACE</name>
<evidence type="ECO:0000256" key="1">
    <source>
        <dbReference type="ARBA" id="ARBA00004442"/>
    </source>
</evidence>
<sequence length="659" mass="75578">MKLPNKIKIISGVLLTSLCCLTASCDFLEIVPVEQPKLDDATQDYNSTLGFLHSCYAGILNPVNYTEVEQSADEFAIPLEYNREGYKALKVAHDLMTASTDEGRWGTYYRYIGQVHLFLQELEKAPVSKKEKEQWAAEANFLLAYYHFELLRFYGPIPINDKLAPLDISPDQYSGRMHYDYVTNWIVKLLDEKVLPQGKLENTRLEHEISRVTRPIALALKARVLLYAASPLWNGEFPYPDWKNEKRGKIMETPGYGSALVSTTYDRQKWVAAEAACKEALQAALDAGHYLFGTRAGDDQLQLQAKLEMPYVPGLTGTADQKKAFQNKILTLRYMMTAKGNQGNKEFVWQLNKDNNFIYASMPNAILTYNDGKEYSGWSAVSPYLYSIEHFYTQEGEVPEVAADLGTYTSKSKWLERSGVDQSRPDIINLCVGREPRFYAWMVFDQGDYTCKFDNGNPVRIEMKNKDKQGYNPTKYNRNHLVTGFAMQKFIDPELFQDHVSYAGIPQKCRPLIRMAELYLNLAECQAMLSSDKKSDQFALDALANLNAVHERAGLDPIKVSDLDNLPLIEWIKNERFVELWGEGHRYFDIRRWVEGPKYLAAGKREGLNAEKITNPSFADFNQRIKVNQPYRWNNRQYLIPIYYDEVNCNPQLVQAPGY</sequence>
<comment type="subcellular location">
    <subcellularLocation>
        <location evidence="1">Cell outer membrane</location>
    </subcellularLocation>
</comment>
<dbReference type="EMBL" id="QRUO01000007">
    <property type="protein sequence ID" value="RGR71958.1"/>
    <property type="molecule type" value="Genomic_DNA"/>
</dbReference>
<feature type="chain" id="PRO_5018972212" evidence="6">
    <location>
        <begin position="26"/>
        <end position="659"/>
    </location>
</feature>
<accession>A0A412FUZ7</accession>
<evidence type="ECO:0000259" key="7">
    <source>
        <dbReference type="Pfam" id="PF07980"/>
    </source>
</evidence>
<dbReference type="InterPro" id="IPR033985">
    <property type="entry name" value="SusD-like_N"/>
</dbReference>
<reference evidence="9 10" key="1">
    <citation type="submission" date="2018-08" db="EMBL/GenBank/DDBJ databases">
        <title>A genome reference for cultivated species of the human gut microbiota.</title>
        <authorList>
            <person name="Zou Y."/>
            <person name="Xue W."/>
            <person name="Luo G."/>
        </authorList>
    </citation>
    <scope>NUCLEOTIDE SEQUENCE [LARGE SCALE GENOMIC DNA]</scope>
    <source>
        <strain evidence="9 10">AF24-29LB</strain>
    </source>
</reference>
<organism evidence="9 10">
    <name type="scientific">Bacteroides caccae</name>
    <dbReference type="NCBI Taxonomy" id="47678"/>
    <lineage>
        <taxon>Bacteria</taxon>
        <taxon>Pseudomonadati</taxon>
        <taxon>Bacteroidota</taxon>
        <taxon>Bacteroidia</taxon>
        <taxon>Bacteroidales</taxon>
        <taxon>Bacteroidaceae</taxon>
        <taxon>Bacteroides</taxon>
    </lineage>
</organism>
<evidence type="ECO:0000256" key="5">
    <source>
        <dbReference type="ARBA" id="ARBA00023237"/>
    </source>
</evidence>
<feature type="domain" description="SusD-like N-terminal" evidence="8">
    <location>
        <begin position="94"/>
        <end position="190"/>
    </location>
</feature>
<keyword evidence="4" id="KW-0472">Membrane</keyword>
<dbReference type="Pfam" id="PF07980">
    <property type="entry name" value="SusD_RagB"/>
    <property type="match status" value="1"/>
</dbReference>
<dbReference type="SUPFAM" id="SSF48452">
    <property type="entry name" value="TPR-like"/>
    <property type="match status" value="1"/>
</dbReference>
<dbReference type="Proteomes" id="UP000284205">
    <property type="component" value="Unassembled WGS sequence"/>
</dbReference>
<keyword evidence="5" id="KW-0998">Cell outer membrane</keyword>
<dbReference type="PROSITE" id="PS51257">
    <property type="entry name" value="PROKAR_LIPOPROTEIN"/>
    <property type="match status" value="1"/>
</dbReference>